<feature type="domain" description="Cryptic loci regulator 2 N-terminal" evidence="2">
    <location>
        <begin position="86"/>
        <end position="154"/>
    </location>
</feature>
<dbReference type="GO" id="GO:0031934">
    <property type="term" value="C:mating-type region heterochromatin"/>
    <property type="evidence" value="ECO:0007669"/>
    <property type="project" value="TreeGrafter"/>
</dbReference>
<sequence>MSHQGTSREPRFTGNNFIVNGALLTINVSDSNDTWLPPETMKTTEKGTVQWYHQETITSATSKHWRAMIAQELCVNFLGYPSNRKYVLTAFPTGYYLYTCREGTNVRSRASRDNIRRDAYLYGGDHKFRSPAETFCHFAWLMRDKPPNRCRCIYDTSQARFKRKQGPLNTDLRIRNAARKDRKLKEEHEEKMACFREKKPYYPPPPPVDSFNDETYLEPAD</sequence>
<gene>
    <name evidence="3" type="ORF">M408DRAFT_326540</name>
</gene>
<dbReference type="GO" id="GO:0033553">
    <property type="term" value="C:rDNA heterochromatin"/>
    <property type="evidence" value="ECO:0007669"/>
    <property type="project" value="TreeGrafter"/>
</dbReference>
<accession>A0A0C2X3M7</accession>
<reference evidence="4" key="2">
    <citation type="submission" date="2015-01" db="EMBL/GenBank/DDBJ databases">
        <title>Evolutionary Origins and Diversification of the Mycorrhizal Mutualists.</title>
        <authorList>
            <consortium name="DOE Joint Genome Institute"/>
            <consortium name="Mycorrhizal Genomics Consortium"/>
            <person name="Kohler A."/>
            <person name="Kuo A."/>
            <person name="Nagy L.G."/>
            <person name="Floudas D."/>
            <person name="Copeland A."/>
            <person name="Barry K.W."/>
            <person name="Cichocki N."/>
            <person name="Veneault-Fourrey C."/>
            <person name="LaButti K."/>
            <person name="Lindquist E.A."/>
            <person name="Lipzen A."/>
            <person name="Lundell T."/>
            <person name="Morin E."/>
            <person name="Murat C."/>
            <person name="Riley R."/>
            <person name="Ohm R."/>
            <person name="Sun H."/>
            <person name="Tunlid A."/>
            <person name="Henrissat B."/>
            <person name="Grigoriev I.V."/>
            <person name="Hibbett D.S."/>
            <person name="Martin F."/>
        </authorList>
    </citation>
    <scope>NUCLEOTIDE SEQUENCE [LARGE SCALE GENOMIC DNA]</scope>
    <source>
        <strain evidence="4">MAFF 305830</strain>
    </source>
</reference>
<dbReference type="HOGENOM" id="CLU_1251342_0_0_1"/>
<dbReference type="Proteomes" id="UP000054097">
    <property type="component" value="Unassembled WGS sequence"/>
</dbReference>
<proteinExistence type="predicted"/>
<dbReference type="OrthoDB" id="2421327at2759"/>
<reference evidence="3 4" key="1">
    <citation type="submission" date="2014-04" db="EMBL/GenBank/DDBJ databases">
        <authorList>
            <consortium name="DOE Joint Genome Institute"/>
            <person name="Kuo A."/>
            <person name="Zuccaro A."/>
            <person name="Kohler A."/>
            <person name="Nagy L.G."/>
            <person name="Floudas D."/>
            <person name="Copeland A."/>
            <person name="Barry K.W."/>
            <person name="Cichocki N."/>
            <person name="Veneault-Fourrey C."/>
            <person name="LaButti K."/>
            <person name="Lindquist E.A."/>
            <person name="Lipzen A."/>
            <person name="Lundell T."/>
            <person name="Morin E."/>
            <person name="Murat C."/>
            <person name="Sun H."/>
            <person name="Tunlid A."/>
            <person name="Henrissat B."/>
            <person name="Grigoriev I.V."/>
            <person name="Hibbett D.S."/>
            <person name="Martin F."/>
            <person name="Nordberg H.P."/>
            <person name="Cantor M.N."/>
            <person name="Hua S.X."/>
        </authorList>
    </citation>
    <scope>NUCLEOTIDE SEQUENCE [LARGE SCALE GENOMIC DNA]</scope>
    <source>
        <strain evidence="3 4">MAFF 305830</strain>
    </source>
</reference>
<dbReference type="GO" id="GO:0030466">
    <property type="term" value="P:silent mating-type cassette heterochromatin formation"/>
    <property type="evidence" value="ECO:0007669"/>
    <property type="project" value="TreeGrafter"/>
</dbReference>
<dbReference type="PANTHER" id="PTHR38046">
    <property type="entry name" value="CRYPTIC LOCI REGULATOR 2"/>
    <property type="match status" value="1"/>
</dbReference>
<name>A0A0C2X3M7_SERVB</name>
<dbReference type="InterPro" id="IPR038986">
    <property type="entry name" value="Clr2"/>
</dbReference>
<protein>
    <recommendedName>
        <fullName evidence="2">Cryptic loci regulator 2 N-terminal domain-containing protein</fullName>
    </recommendedName>
</protein>
<dbReference type="EMBL" id="KN824279">
    <property type="protein sequence ID" value="KIM32808.1"/>
    <property type="molecule type" value="Genomic_DNA"/>
</dbReference>
<dbReference type="Pfam" id="PF16761">
    <property type="entry name" value="Clr2_transil"/>
    <property type="match status" value="1"/>
</dbReference>
<keyword evidence="4" id="KW-1185">Reference proteome</keyword>
<feature type="compositionally biased region" description="Acidic residues" evidence="1">
    <location>
        <begin position="211"/>
        <end position="221"/>
    </location>
</feature>
<organism evidence="3 4">
    <name type="scientific">Serendipita vermifera MAFF 305830</name>
    <dbReference type="NCBI Taxonomy" id="933852"/>
    <lineage>
        <taxon>Eukaryota</taxon>
        <taxon>Fungi</taxon>
        <taxon>Dikarya</taxon>
        <taxon>Basidiomycota</taxon>
        <taxon>Agaricomycotina</taxon>
        <taxon>Agaricomycetes</taxon>
        <taxon>Sebacinales</taxon>
        <taxon>Serendipitaceae</taxon>
        <taxon>Serendipita</taxon>
    </lineage>
</organism>
<dbReference type="PANTHER" id="PTHR38046:SF1">
    <property type="entry name" value="CRYPTIC LOCI REGULATOR 2"/>
    <property type="match status" value="1"/>
</dbReference>
<evidence type="ECO:0000256" key="1">
    <source>
        <dbReference type="SAM" id="MobiDB-lite"/>
    </source>
</evidence>
<feature type="region of interest" description="Disordered" evidence="1">
    <location>
        <begin position="195"/>
        <end position="221"/>
    </location>
</feature>
<dbReference type="InterPro" id="IPR031915">
    <property type="entry name" value="Clr2_N"/>
</dbReference>
<evidence type="ECO:0000313" key="3">
    <source>
        <dbReference type="EMBL" id="KIM32808.1"/>
    </source>
</evidence>
<dbReference type="GO" id="GO:0070824">
    <property type="term" value="C:SHREC complex"/>
    <property type="evidence" value="ECO:0007669"/>
    <property type="project" value="InterPro"/>
</dbReference>
<evidence type="ECO:0000313" key="4">
    <source>
        <dbReference type="Proteomes" id="UP000054097"/>
    </source>
</evidence>
<evidence type="ECO:0000259" key="2">
    <source>
        <dbReference type="Pfam" id="PF16761"/>
    </source>
</evidence>
<dbReference type="AlphaFoldDB" id="A0A0C2X3M7"/>